<dbReference type="AlphaFoldDB" id="A0A8S1XER2"/>
<comment type="caution">
    <text evidence="1">The sequence shown here is derived from an EMBL/GenBank/DDBJ whole genome shotgun (WGS) entry which is preliminary data.</text>
</comment>
<evidence type="ECO:0000313" key="1">
    <source>
        <dbReference type="EMBL" id="CAD8199726.1"/>
    </source>
</evidence>
<dbReference type="EMBL" id="CAJJDP010000120">
    <property type="protein sequence ID" value="CAD8199726.1"/>
    <property type="molecule type" value="Genomic_DNA"/>
</dbReference>
<gene>
    <name evidence="1" type="ORF">POCTA_138.1.T1200091</name>
</gene>
<evidence type="ECO:0000313" key="2">
    <source>
        <dbReference type="Proteomes" id="UP000683925"/>
    </source>
</evidence>
<sequence>MPTTSKGQQTFENSIRKTKEDILHQIEKQQLSSIHSEKLYKRLTPKSCMQNLLK</sequence>
<reference evidence="1" key="1">
    <citation type="submission" date="2021-01" db="EMBL/GenBank/DDBJ databases">
        <authorList>
            <consortium name="Genoscope - CEA"/>
            <person name="William W."/>
        </authorList>
    </citation>
    <scope>NUCLEOTIDE SEQUENCE</scope>
</reference>
<dbReference type="Proteomes" id="UP000683925">
    <property type="component" value="Unassembled WGS sequence"/>
</dbReference>
<protein>
    <submittedName>
        <fullName evidence="1">Uncharacterized protein</fullName>
    </submittedName>
</protein>
<keyword evidence="2" id="KW-1185">Reference proteome</keyword>
<proteinExistence type="predicted"/>
<accession>A0A8S1XER2</accession>
<name>A0A8S1XER2_PAROT</name>
<organism evidence="1 2">
    <name type="scientific">Paramecium octaurelia</name>
    <dbReference type="NCBI Taxonomy" id="43137"/>
    <lineage>
        <taxon>Eukaryota</taxon>
        <taxon>Sar</taxon>
        <taxon>Alveolata</taxon>
        <taxon>Ciliophora</taxon>
        <taxon>Intramacronucleata</taxon>
        <taxon>Oligohymenophorea</taxon>
        <taxon>Peniculida</taxon>
        <taxon>Parameciidae</taxon>
        <taxon>Paramecium</taxon>
    </lineage>
</organism>